<organism evidence="2">
    <name type="scientific">Rhodanobacter sp. IGA1.0</name>
    <dbReference type="NCBI Taxonomy" id="3158582"/>
    <lineage>
        <taxon>Bacteria</taxon>
        <taxon>Pseudomonadati</taxon>
        <taxon>Pseudomonadota</taxon>
        <taxon>Gammaproteobacteria</taxon>
        <taxon>Lysobacterales</taxon>
        <taxon>Rhodanobacteraceae</taxon>
        <taxon>Rhodanobacter</taxon>
    </lineage>
</organism>
<dbReference type="AlphaFoldDB" id="A0AAU7QIP6"/>
<reference evidence="2" key="1">
    <citation type="submission" date="2024-06" db="EMBL/GenBank/DDBJ databases">
        <authorList>
            <person name="Sun Y."/>
        </authorList>
    </citation>
    <scope>NUCLEOTIDE SEQUENCE</scope>
    <source>
        <strain evidence="2">IGA1.0</strain>
    </source>
</reference>
<dbReference type="RefSeq" id="WP_350015977.1">
    <property type="nucleotide sequence ID" value="NZ_CP157948.1"/>
</dbReference>
<protein>
    <submittedName>
        <fullName evidence="2">Uncharacterized protein</fullName>
    </submittedName>
</protein>
<proteinExistence type="predicted"/>
<feature type="region of interest" description="Disordered" evidence="1">
    <location>
        <begin position="95"/>
        <end position="127"/>
    </location>
</feature>
<gene>
    <name evidence="2" type="ORF">ABNK63_14015</name>
</gene>
<sequence length="127" mass="14320">MKSTGPTGRNPPGTTTRCGLRDLAASFNWTSIRPNKIWSTFDQCLESLVLQGFRHARLKKVENRLHECASPAQDQTAIATSPLADERNATEIFSARRRKMTPTQDRTASERIVARPRHPDFLTRDDA</sequence>
<feature type="compositionally biased region" description="Basic and acidic residues" evidence="1">
    <location>
        <begin position="107"/>
        <end position="127"/>
    </location>
</feature>
<dbReference type="EMBL" id="CP157948">
    <property type="protein sequence ID" value="XBS89499.1"/>
    <property type="molecule type" value="Genomic_DNA"/>
</dbReference>
<accession>A0AAU7QIP6</accession>
<evidence type="ECO:0000313" key="2">
    <source>
        <dbReference type="EMBL" id="XBS89499.1"/>
    </source>
</evidence>
<name>A0AAU7QIP6_9GAMM</name>
<evidence type="ECO:0000256" key="1">
    <source>
        <dbReference type="SAM" id="MobiDB-lite"/>
    </source>
</evidence>